<proteinExistence type="predicted"/>
<dbReference type="OrthoDB" id="5189092at2"/>
<dbReference type="Proteomes" id="UP000199408">
    <property type="component" value="Unassembled WGS sequence"/>
</dbReference>
<gene>
    <name evidence="2" type="ORF">GA0070560_110149</name>
</gene>
<dbReference type="EMBL" id="FMDN01000010">
    <property type="protein sequence ID" value="SCG56673.1"/>
    <property type="molecule type" value="Genomic_DNA"/>
</dbReference>
<name>A0A1C5IF41_9ACTN</name>
<feature type="compositionally biased region" description="Low complexity" evidence="1">
    <location>
        <begin position="65"/>
        <end position="74"/>
    </location>
</feature>
<dbReference type="STRING" id="47864.GA0070560_110149"/>
<feature type="region of interest" description="Disordered" evidence="1">
    <location>
        <begin position="42"/>
        <end position="112"/>
    </location>
</feature>
<sequence length="242" mass="24382">MRLTVGPLPSAVYWRRRAVVLGAGLLFLIVVLYSCNGADDTAKTPGAKSTSSASAVEPSDATPTPDSVSPSAGPDGPGPSGGPAGGSGTPAAPPPADPPVAPVGGSGSDAGACTDAEITVTAVARPSVVPPGNLVDLQLRVKNKSQRTCSRDVGADLQELFIKSGAERVWSSDTCGTGKGSDVQSFTPGFERLYQLTWNGRDVSKCADGVAAGPTPPPGPYQVFARVGSKLSEPVKLTIAAN</sequence>
<organism evidence="2 3">
    <name type="scientific">Micromonospora halophytica</name>
    <dbReference type="NCBI Taxonomy" id="47864"/>
    <lineage>
        <taxon>Bacteria</taxon>
        <taxon>Bacillati</taxon>
        <taxon>Actinomycetota</taxon>
        <taxon>Actinomycetes</taxon>
        <taxon>Micromonosporales</taxon>
        <taxon>Micromonosporaceae</taxon>
        <taxon>Micromonospora</taxon>
    </lineage>
</organism>
<accession>A0A1C5IF41</accession>
<evidence type="ECO:0000313" key="3">
    <source>
        <dbReference type="Proteomes" id="UP000199408"/>
    </source>
</evidence>
<evidence type="ECO:0000256" key="1">
    <source>
        <dbReference type="SAM" id="MobiDB-lite"/>
    </source>
</evidence>
<protein>
    <submittedName>
        <fullName evidence="2">Uncharacterized protein</fullName>
    </submittedName>
</protein>
<evidence type="ECO:0000313" key="2">
    <source>
        <dbReference type="EMBL" id="SCG56673.1"/>
    </source>
</evidence>
<dbReference type="AlphaFoldDB" id="A0A1C5IF41"/>
<feature type="compositionally biased region" description="Gly residues" evidence="1">
    <location>
        <begin position="78"/>
        <end position="88"/>
    </location>
</feature>
<keyword evidence="3" id="KW-1185">Reference proteome</keyword>
<dbReference type="PROSITE" id="PS51257">
    <property type="entry name" value="PROKAR_LIPOPROTEIN"/>
    <property type="match status" value="1"/>
</dbReference>
<reference evidence="3" key="1">
    <citation type="submission" date="2016-06" db="EMBL/GenBank/DDBJ databases">
        <authorList>
            <person name="Varghese N."/>
        </authorList>
    </citation>
    <scope>NUCLEOTIDE SEQUENCE [LARGE SCALE GENOMIC DNA]</scope>
    <source>
        <strain evidence="3">DSM 43171</strain>
    </source>
</reference>
<feature type="compositionally biased region" description="Pro residues" evidence="1">
    <location>
        <begin position="91"/>
        <end position="101"/>
    </location>
</feature>
<dbReference type="RefSeq" id="WP_091297577.1">
    <property type="nucleotide sequence ID" value="NZ_FMDN01000010.1"/>
</dbReference>